<evidence type="ECO:0000313" key="1">
    <source>
        <dbReference type="EMBL" id="MFD2180922.1"/>
    </source>
</evidence>
<gene>
    <name evidence="1" type="ORF">ACFSOX_02050</name>
</gene>
<dbReference type="EMBL" id="JBHUIW010000002">
    <property type="protein sequence ID" value="MFD2180922.1"/>
    <property type="molecule type" value="Genomic_DNA"/>
</dbReference>
<accession>A0ABW5AFN3</accession>
<protein>
    <submittedName>
        <fullName evidence="1">Uncharacterized protein</fullName>
    </submittedName>
</protein>
<organism evidence="1 2">
    <name type="scientific">Rhodoplanes azumiensis</name>
    <dbReference type="NCBI Taxonomy" id="1897628"/>
    <lineage>
        <taxon>Bacteria</taxon>
        <taxon>Pseudomonadati</taxon>
        <taxon>Pseudomonadota</taxon>
        <taxon>Alphaproteobacteria</taxon>
        <taxon>Hyphomicrobiales</taxon>
        <taxon>Nitrobacteraceae</taxon>
        <taxon>Rhodoplanes</taxon>
    </lineage>
</organism>
<reference evidence="2" key="1">
    <citation type="journal article" date="2019" name="Int. J. Syst. Evol. Microbiol.">
        <title>The Global Catalogue of Microorganisms (GCM) 10K type strain sequencing project: providing services to taxonomists for standard genome sequencing and annotation.</title>
        <authorList>
            <consortium name="The Broad Institute Genomics Platform"/>
            <consortium name="The Broad Institute Genome Sequencing Center for Infectious Disease"/>
            <person name="Wu L."/>
            <person name="Ma J."/>
        </authorList>
    </citation>
    <scope>NUCLEOTIDE SEQUENCE [LARGE SCALE GENOMIC DNA]</scope>
    <source>
        <strain evidence="2">CGMCC 1.6774</strain>
    </source>
</reference>
<sequence>MAPVKTAPGWREPVLGLPRSALPLAALSAAVTGPLALFAWVLPAGIVMSAFALRAVGMAGTLAVADRVTGPPRRTDRPTLRDIAGAVALVAATATVLADIDGTARWLGLRAGSPRQ</sequence>
<proteinExistence type="predicted"/>
<dbReference type="Proteomes" id="UP001597314">
    <property type="component" value="Unassembled WGS sequence"/>
</dbReference>
<comment type="caution">
    <text evidence="1">The sequence shown here is derived from an EMBL/GenBank/DDBJ whole genome shotgun (WGS) entry which is preliminary data.</text>
</comment>
<name>A0ABW5AFN3_9BRAD</name>
<dbReference type="RefSeq" id="WP_378476124.1">
    <property type="nucleotide sequence ID" value="NZ_JBHUIW010000002.1"/>
</dbReference>
<evidence type="ECO:0000313" key="2">
    <source>
        <dbReference type="Proteomes" id="UP001597314"/>
    </source>
</evidence>
<keyword evidence="2" id="KW-1185">Reference proteome</keyword>